<accession>A0A5C6P1E1</accession>
<keyword evidence="2" id="KW-1185">Reference proteome</keyword>
<sequence length="88" mass="10464">MESEYGDVLYFTKLREEFDHRFADFKTHRTTFQIFVDPFSFDVQDAPPVLQIKLIDLQCNSELKVKFREPNVAQLCERKRCQVSSSKK</sequence>
<dbReference type="Proteomes" id="UP000324091">
    <property type="component" value="Chromosome 15"/>
</dbReference>
<organism evidence="1 2">
    <name type="scientific">Takifugu flavidus</name>
    <name type="common">sansaifugu</name>
    <dbReference type="NCBI Taxonomy" id="433684"/>
    <lineage>
        <taxon>Eukaryota</taxon>
        <taxon>Metazoa</taxon>
        <taxon>Chordata</taxon>
        <taxon>Craniata</taxon>
        <taxon>Vertebrata</taxon>
        <taxon>Euteleostomi</taxon>
        <taxon>Actinopterygii</taxon>
        <taxon>Neopterygii</taxon>
        <taxon>Teleostei</taxon>
        <taxon>Neoteleostei</taxon>
        <taxon>Acanthomorphata</taxon>
        <taxon>Eupercaria</taxon>
        <taxon>Tetraodontiformes</taxon>
        <taxon>Tetradontoidea</taxon>
        <taxon>Tetraodontidae</taxon>
        <taxon>Takifugu</taxon>
    </lineage>
</organism>
<dbReference type="AlphaFoldDB" id="A0A5C6P1E1"/>
<name>A0A5C6P1E1_9TELE</name>
<reference evidence="1 2" key="1">
    <citation type="submission" date="2019-04" db="EMBL/GenBank/DDBJ databases">
        <title>Chromosome genome assembly for Takifugu flavidus.</title>
        <authorList>
            <person name="Xiao S."/>
        </authorList>
    </citation>
    <scope>NUCLEOTIDE SEQUENCE [LARGE SCALE GENOMIC DNA]</scope>
    <source>
        <strain evidence="1">HTHZ2018</strain>
        <tissue evidence="1">Muscle</tissue>
    </source>
</reference>
<evidence type="ECO:0000313" key="1">
    <source>
        <dbReference type="EMBL" id="TWW73363.1"/>
    </source>
</evidence>
<comment type="caution">
    <text evidence="1">The sequence shown here is derived from an EMBL/GenBank/DDBJ whole genome shotgun (WGS) entry which is preliminary data.</text>
</comment>
<proteinExistence type="predicted"/>
<evidence type="ECO:0000313" key="2">
    <source>
        <dbReference type="Proteomes" id="UP000324091"/>
    </source>
</evidence>
<dbReference type="EMBL" id="RHFK02000007">
    <property type="protein sequence ID" value="TWW73363.1"/>
    <property type="molecule type" value="Genomic_DNA"/>
</dbReference>
<gene>
    <name evidence="1" type="ORF">D4764_15G0007570</name>
</gene>
<protein>
    <submittedName>
        <fullName evidence="1">Uncharacterized protein</fullName>
    </submittedName>
</protein>